<evidence type="ECO:0000313" key="4">
    <source>
        <dbReference type="Proteomes" id="UP001156389"/>
    </source>
</evidence>
<accession>A0ABT2JLE6</accession>
<dbReference type="CDD" id="cd08589">
    <property type="entry name" value="PI-PLCc_SaPLC1_like"/>
    <property type="match status" value="1"/>
</dbReference>
<evidence type="ECO:0000313" key="3">
    <source>
        <dbReference type="EMBL" id="MCT2588696.1"/>
    </source>
</evidence>
<proteinExistence type="predicted"/>
<dbReference type="InterPro" id="IPR032075">
    <property type="entry name" value="PI-PLC-C1"/>
</dbReference>
<dbReference type="EMBL" id="JAJAGO010000001">
    <property type="protein sequence ID" value="MCT2588696.1"/>
    <property type="molecule type" value="Genomic_DNA"/>
</dbReference>
<protein>
    <submittedName>
        <fullName evidence="3">Phosphatidylinositol-specific phospholipase C1-like protein</fullName>
    </submittedName>
</protein>
<feature type="signal peptide" evidence="2">
    <location>
        <begin position="1"/>
        <end position="46"/>
    </location>
</feature>
<dbReference type="Gene3D" id="3.20.20.190">
    <property type="entry name" value="Phosphatidylinositol (PI) phosphodiesterase"/>
    <property type="match status" value="1"/>
</dbReference>
<dbReference type="Pfam" id="PF16670">
    <property type="entry name" value="PI-PLC-C1"/>
    <property type="match status" value="1"/>
</dbReference>
<comment type="caution">
    <text evidence="3">The sequence shown here is derived from an EMBL/GenBank/DDBJ whole genome shotgun (WGS) entry which is preliminary data.</text>
</comment>
<dbReference type="InterPro" id="IPR017946">
    <property type="entry name" value="PLC-like_Pdiesterase_TIM-brl"/>
</dbReference>
<sequence length="407" mass="45309">MPRHSSKDSGSESSGRRGPGGRRLRRWLAAVTVVTALAALSSAAQAQPHRDRDPAQKLRLNQIQAMATHNSYHREVSFAEQKFMEQNDPNFRNLLYSHASLPQQFERQRARGIELDVFPDPEGGLYADPLIRKAAGLPPLADAAWKKPGFKVLHWADFDYQSSCVTLRECLTQVRKWSERQPGHVTVPVLLELKRTDPRLEEQGGAKSPPWDTAMLDALDAEIRAVFPDGDTVTPDDIRRKGETLEQSVLRHGWPKVSESRGKTMFLMDNVDPKLQDAYRAGGRESLQGRVLFTDSQEPGRPDSAFMKVNDPTGANKAVIQDLVKRGYFVRTRSDVPLDQASSGDTGMLRDALESGAQMVSTDFPVPGLAARYGSDYVAELPGGEDVVRCNPVSVRKWQCPWRPLEG</sequence>
<gene>
    <name evidence="3" type="ORF">LHJ74_01850</name>
</gene>
<keyword evidence="4" id="KW-1185">Reference proteome</keyword>
<dbReference type="SUPFAM" id="SSF51695">
    <property type="entry name" value="PLC-like phosphodiesterases"/>
    <property type="match status" value="1"/>
</dbReference>
<reference evidence="3 4" key="1">
    <citation type="submission" date="2021-10" db="EMBL/GenBank/DDBJ databases">
        <title>Streptomyces gossypii sp. nov., isolated from soil collected from cotton field.</title>
        <authorList>
            <person name="Ge X."/>
            <person name="Chen X."/>
            <person name="Liu W."/>
        </authorList>
    </citation>
    <scope>NUCLEOTIDE SEQUENCE [LARGE SCALE GENOMIC DNA]</scope>
    <source>
        <strain evidence="3 4">N2-109</strain>
    </source>
</reference>
<dbReference type="RefSeq" id="WP_260215615.1">
    <property type="nucleotide sequence ID" value="NZ_JAJAGO010000001.1"/>
</dbReference>
<evidence type="ECO:0000256" key="2">
    <source>
        <dbReference type="SAM" id="SignalP"/>
    </source>
</evidence>
<feature type="compositionally biased region" description="Basic and acidic residues" evidence="1">
    <location>
        <begin position="1"/>
        <end position="10"/>
    </location>
</feature>
<organism evidence="3 4">
    <name type="scientific">Streptomyces gossypii</name>
    <dbReference type="NCBI Taxonomy" id="2883101"/>
    <lineage>
        <taxon>Bacteria</taxon>
        <taxon>Bacillati</taxon>
        <taxon>Actinomycetota</taxon>
        <taxon>Actinomycetes</taxon>
        <taxon>Kitasatosporales</taxon>
        <taxon>Streptomycetaceae</taxon>
        <taxon>Streptomyces</taxon>
    </lineage>
</organism>
<evidence type="ECO:0000256" key="1">
    <source>
        <dbReference type="SAM" id="MobiDB-lite"/>
    </source>
</evidence>
<feature type="region of interest" description="Disordered" evidence="1">
    <location>
        <begin position="1"/>
        <end position="22"/>
    </location>
</feature>
<feature type="chain" id="PRO_5046821149" evidence="2">
    <location>
        <begin position="47"/>
        <end position="407"/>
    </location>
</feature>
<keyword evidence="2" id="KW-0732">Signal</keyword>
<name>A0ABT2JLE6_9ACTN</name>
<dbReference type="Proteomes" id="UP001156389">
    <property type="component" value="Unassembled WGS sequence"/>
</dbReference>